<keyword evidence="3 5" id="KW-1133">Transmembrane helix</keyword>
<feature type="transmembrane region" description="Helical" evidence="5">
    <location>
        <begin position="383"/>
        <end position="404"/>
    </location>
</feature>
<organism evidence="6 7">
    <name type="scientific">Micromonospora olivasterospora</name>
    <dbReference type="NCBI Taxonomy" id="1880"/>
    <lineage>
        <taxon>Bacteria</taxon>
        <taxon>Bacillati</taxon>
        <taxon>Actinomycetota</taxon>
        <taxon>Actinomycetes</taxon>
        <taxon>Micromonosporales</taxon>
        <taxon>Micromonosporaceae</taxon>
        <taxon>Micromonospora</taxon>
    </lineage>
</organism>
<proteinExistence type="predicted"/>
<feature type="transmembrane region" description="Helical" evidence="5">
    <location>
        <begin position="68"/>
        <end position="89"/>
    </location>
</feature>
<feature type="transmembrane region" description="Helical" evidence="5">
    <location>
        <begin position="101"/>
        <end position="127"/>
    </location>
</feature>
<dbReference type="PANTHER" id="PTHR42770">
    <property type="entry name" value="AMINO ACID TRANSPORTER-RELATED"/>
    <property type="match status" value="1"/>
</dbReference>
<accession>A0A562IJ09</accession>
<gene>
    <name evidence="6" type="ORF">JD77_05708</name>
</gene>
<protein>
    <submittedName>
        <fullName evidence="6">Amino acid transporter</fullName>
    </submittedName>
</protein>
<evidence type="ECO:0000256" key="5">
    <source>
        <dbReference type="SAM" id="Phobius"/>
    </source>
</evidence>
<dbReference type="InterPro" id="IPR050367">
    <property type="entry name" value="APC_superfamily"/>
</dbReference>
<feature type="transmembrane region" description="Helical" evidence="5">
    <location>
        <begin position="453"/>
        <end position="474"/>
    </location>
</feature>
<dbReference type="EMBL" id="VLKE01000001">
    <property type="protein sequence ID" value="TWH70683.1"/>
    <property type="molecule type" value="Genomic_DNA"/>
</dbReference>
<comment type="caution">
    <text evidence="6">The sequence shown here is derived from an EMBL/GenBank/DDBJ whole genome shotgun (WGS) entry which is preliminary data.</text>
</comment>
<dbReference type="Proteomes" id="UP000319825">
    <property type="component" value="Unassembled WGS sequence"/>
</dbReference>
<feature type="transmembrane region" description="Helical" evidence="5">
    <location>
        <begin position="210"/>
        <end position="236"/>
    </location>
</feature>
<evidence type="ECO:0000256" key="4">
    <source>
        <dbReference type="ARBA" id="ARBA00023136"/>
    </source>
</evidence>
<keyword evidence="2 5" id="KW-0812">Transmembrane</keyword>
<feature type="transmembrane region" description="Helical" evidence="5">
    <location>
        <begin position="147"/>
        <end position="167"/>
    </location>
</feature>
<keyword evidence="7" id="KW-1185">Reference proteome</keyword>
<keyword evidence="4 5" id="KW-0472">Membrane</keyword>
<evidence type="ECO:0000256" key="1">
    <source>
        <dbReference type="ARBA" id="ARBA00004141"/>
    </source>
</evidence>
<feature type="transmembrane region" description="Helical" evidence="5">
    <location>
        <begin position="353"/>
        <end position="371"/>
    </location>
</feature>
<evidence type="ECO:0000256" key="2">
    <source>
        <dbReference type="ARBA" id="ARBA00022692"/>
    </source>
</evidence>
<feature type="transmembrane region" description="Helical" evidence="5">
    <location>
        <begin position="39"/>
        <end position="62"/>
    </location>
</feature>
<sequence length="505" mass="50777">MVAGRAHRHAYRCEPGGAAVKPTHVQVALARRTLTPFGLWVFGAAASAPMVVLVGGIVAIYATTQVVALPLTFLLVAGVVALLATGYAAMARQVGHPAAYYGILANGLGRGWGVAAGLVALVAYNAIQTSLYGLFGATMAAHLGGTWWVWAGIALAVVGVLGVRAIVLSTRALVAVLAVSLLIVAAFVLAGSGRPANGGLSWEGFDASGLAVSGIGGAVAFCVAAFMGVDGVGSFVEEAIDRRSVSRATVGGVLVLGVVYAIAAWAMGVAVGPQSVAEAAADPAGGLPFSVLDRLGPGWSFLGQLALIGATITCMLAFHAVIARYVFAMAREGVLPAGLARASGRTRVSAPRGGSLTQTGIAAVVVGAFALSDADPVTVMFTWLSTLGAMGLLCLLLAASVAAFRAPASLRGQRSGMWEWRLAPVLGVLGGVVVLALMVGNVGSLLGAAPGSLYPFLLPAILAAAAAIGGTWAASLRQSRPEVYAGIGRGTPKTHAVPDPMSISI</sequence>
<feature type="transmembrane region" description="Helical" evidence="5">
    <location>
        <begin position="248"/>
        <end position="267"/>
    </location>
</feature>
<evidence type="ECO:0000256" key="3">
    <source>
        <dbReference type="ARBA" id="ARBA00022989"/>
    </source>
</evidence>
<evidence type="ECO:0000313" key="7">
    <source>
        <dbReference type="Proteomes" id="UP000319825"/>
    </source>
</evidence>
<dbReference type="AlphaFoldDB" id="A0A562IJ09"/>
<dbReference type="Gene3D" id="1.20.1740.10">
    <property type="entry name" value="Amino acid/polyamine transporter I"/>
    <property type="match status" value="1"/>
</dbReference>
<name>A0A562IJ09_MICOL</name>
<feature type="transmembrane region" description="Helical" evidence="5">
    <location>
        <begin position="425"/>
        <end position="447"/>
    </location>
</feature>
<comment type="subcellular location">
    <subcellularLocation>
        <location evidence="1">Membrane</location>
        <topology evidence="1">Multi-pass membrane protein</topology>
    </subcellularLocation>
</comment>
<dbReference type="PIRSF" id="PIRSF006060">
    <property type="entry name" value="AA_transporter"/>
    <property type="match status" value="1"/>
</dbReference>
<dbReference type="PANTHER" id="PTHR42770:SF16">
    <property type="entry name" value="AMINO ACID PERMEASE"/>
    <property type="match status" value="1"/>
</dbReference>
<feature type="transmembrane region" description="Helical" evidence="5">
    <location>
        <begin position="301"/>
        <end position="322"/>
    </location>
</feature>
<reference evidence="6 7" key="1">
    <citation type="submission" date="2019-07" db="EMBL/GenBank/DDBJ databases">
        <title>R&amp;d 2014.</title>
        <authorList>
            <person name="Klenk H.-P."/>
        </authorList>
    </citation>
    <scope>NUCLEOTIDE SEQUENCE [LARGE SCALE GENOMIC DNA]</scope>
    <source>
        <strain evidence="6 7">DSM 43868</strain>
    </source>
</reference>
<evidence type="ECO:0000313" key="6">
    <source>
        <dbReference type="EMBL" id="TWH70683.1"/>
    </source>
</evidence>
<feature type="transmembrane region" description="Helical" evidence="5">
    <location>
        <begin position="172"/>
        <end position="190"/>
    </location>
</feature>
<dbReference type="GO" id="GO:0016020">
    <property type="term" value="C:membrane"/>
    <property type="evidence" value="ECO:0007669"/>
    <property type="project" value="UniProtKB-SubCell"/>
</dbReference>